<proteinExistence type="predicted"/>
<protein>
    <submittedName>
        <fullName evidence="1">Uncharacterized protein</fullName>
    </submittedName>
</protein>
<organism evidence="1 2">
    <name type="scientific">Pseudaeromonas paramecii</name>
    <dbReference type="NCBI Taxonomy" id="2138166"/>
    <lineage>
        <taxon>Bacteria</taxon>
        <taxon>Pseudomonadati</taxon>
        <taxon>Pseudomonadota</taxon>
        <taxon>Gammaproteobacteria</taxon>
        <taxon>Aeromonadales</taxon>
        <taxon>Aeromonadaceae</taxon>
        <taxon>Pseudaeromonas</taxon>
    </lineage>
</organism>
<dbReference type="EMBL" id="BAABFC010000012">
    <property type="protein sequence ID" value="GAA4498563.1"/>
    <property type="molecule type" value="Genomic_DNA"/>
</dbReference>
<accession>A0ABP8Q9D4</accession>
<sequence length="468" mass="53525">MPPFTLLLQLEAHPHSKVLPAERPPLSLPFSLSLPLSQDSLARRLESLVHLLEQQAQLRQSYRDGQYATLCGQCEDLMLQLEQDADVLEPLKGEVMLRGGMLSEAAQYFSLCIMEQGEGWAKAGLLISLLWQGKLEAARRFCAQQKHPQTEENRRLQLLVDLVRQELLDAQQTLQALQQQDTDSLDYPLIGQQLRLILSQPPDLALTTPYRLLSPLNTDFQLRLWQLASIGQNWQGLPSAAARRNLLNQWRQLASRLGPSHCPLSQQLALAQQACYQLDYRLARERLEPLRMDEEQPATSLLFGASVAELVGLTRLADHYLNSLTHQLLHQRNAHQDILEYQLTTLLLQQARHCLSNRKILQQTLRQSRQHAIAGHDFFHALQLSTQLVRDFGAQPQDSLIALELLTRVWPSKPVSNQFNRLLGNLLKILDNCPDMTLQQQRRFNLIRARAMQQRQHQMALRQQQAST</sequence>
<comment type="caution">
    <text evidence="1">The sequence shown here is derived from an EMBL/GenBank/DDBJ whole genome shotgun (WGS) entry which is preliminary data.</text>
</comment>
<keyword evidence="2" id="KW-1185">Reference proteome</keyword>
<reference evidence="2" key="1">
    <citation type="journal article" date="2019" name="Int. J. Syst. Evol. Microbiol.">
        <title>The Global Catalogue of Microorganisms (GCM) 10K type strain sequencing project: providing services to taxonomists for standard genome sequencing and annotation.</title>
        <authorList>
            <consortium name="The Broad Institute Genomics Platform"/>
            <consortium name="The Broad Institute Genome Sequencing Center for Infectious Disease"/>
            <person name="Wu L."/>
            <person name="Ma J."/>
        </authorList>
    </citation>
    <scope>NUCLEOTIDE SEQUENCE [LARGE SCALE GENOMIC DNA]</scope>
    <source>
        <strain evidence="2">JCM 32226</strain>
    </source>
</reference>
<name>A0ABP8Q9D4_9GAMM</name>
<gene>
    <name evidence="1" type="ORF">GCM10023095_17190</name>
</gene>
<evidence type="ECO:0000313" key="2">
    <source>
        <dbReference type="Proteomes" id="UP001501321"/>
    </source>
</evidence>
<dbReference type="Proteomes" id="UP001501321">
    <property type="component" value="Unassembled WGS sequence"/>
</dbReference>
<evidence type="ECO:0000313" key="1">
    <source>
        <dbReference type="EMBL" id="GAA4498563.1"/>
    </source>
</evidence>